<sequence>MVKVATQTPIISLFLLVLSLETSFIPSIALNLSVVAFCILFMLYYRRFKMLAWMILLAILPSLANYWAVQLHGDTSQAVMLGTRAFVTVCIGLVFVSSISLKELLLYLAQKGLSRSWAYALIVVFNSFPLIQQEIKSLKEACLLRGQELHFWSPLIYSKVLMTVFRWRHLYLRALSAHGYDEHAQVENHYRIFYISKKIKLIYLLFFYCFKPVYFYKGVIMEFTDIAMELSKEAWQASFHHPFILQLQEGNLEPAIFRYYLIQDAYYLKAFSEIYHLLADKTSNQEMKRLLKQNAQSLVEGELFIRQQFFKELEISDQEMEQHPIAPTCYHYISHIYRQFEEANLAIAFASLLPCPWLYHDIGKSLNLKPSPNPLYQQWIETYITDELEQQIKEESELVNQLYRESDETDKQKMLEAFHISVHMEAKFWEMAYQHQTWKSDLHSLEKGEE</sequence>
<dbReference type="EC" id="3.5.99.2" evidence="6 13"/>
<dbReference type="GO" id="GO:0009229">
    <property type="term" value="P:thiamine diphosphate biosynthetic process"/>
    <property type="evidence" value="ECO:0007669"/>
    <property type="project" value="UniProtKB-UniPathway"/>
</dbReference>
<evidence type="ECO:0000256" key="14">
    <source>
        <dbReference type="SAM" id="Phobius"/>
    </source>
</evidence>
<dbReference type="InterPro" id="IPR050967">
    <property type="entry name" value="Thiamine_Salvage_TenA"/>
</dbReference>
<evidence type="ECO:0000259" key="15">
    <source>
        <dbReference type="Pfam" id="PF03070"/>
    </source>
</evidence>
<dbReference type="PANTHER" id="PTHR43198">
    <property type="entry name" value="BIFUNCTIONAL TH2 PROTEIN"/>
    <property type="match status" value="1"/>
</dbReference>
<keyword evidence="13" id="KW-0378">Hydrolase</keyword>
<protein>
    <recommendedName>
        <fullName evidence="7 13">Aminopyrimidine aminohydrolase</fullName>
        <ecNumber evidence="6 13">3.5.99.2</ecNumber>
    </recommendedName>
</protein>
<dbReference type="InterPro" id="IPR004305">
    <property type="entry name" value="Thiaminase-2/PQQC"/>
</dbReference>
<evidence type="ECO:0000256" key="12">
    <source>
        <dbReference type="ARBA" id="ARBA00048337"/>
    </source>
</evidence>
<reference evidence="16 17" key="1">
    <citation type="submission" date="2014-05" db="EMBL/GenBank/DDBJ databases">
        <authorList>
            <person name="Daugherty S.C."/>
            <person name="Tallon L.J."/>
            <person name="Sadzewicz L."/>
            <person name="Kilian M."/>
            <person name="Tettelin H."/>
        </authorList>
    </citation>
    <scope>NUCLEOTIDE SEQUENCE [LARGE SCALE GENOMIC DNA]</scope>
    <source>
        <strain evidence="16 17">SK1126</strain>
    </source>
</reference>
<evidence type="ECO:0000256" key="7">
    <source>
        <dbReference type="ARBA" id="ARBA00013647"/>
    </source>
</evidence>
<feature type="transmembrane region" description="Helical" evidence="14">
    <location>
        <begin position="201"/>
        <end position="219"/>
    </location>
</feature>
<dbReference type="UniPathway" id="UPA00060"/>
<dbReference type="GO" id="GO:0050334">
    <property type="term" value="F:thiaminase activity"/>
    <property type="evidence" value="ECO:0007669"/>
    <property type="project" value="UniProtKB-EC"/>
</dbReference>
<dbReference type="PATRIC" id="fig|28037.99.peg.434"/>
<keyword evidence="10 14" id="KW-1133">Transmembrane helix</keyword>
<keyword evidence="8 14" id="KW-0812">Transmembrane</keyword>
<feature type="transmembrane region" description="Helical" evidence="14">
    <location>
        <begin position="24"/>
        <end position="44"/>
    </location>
</feature>
<feature type="domain" description="Thiaminase-2/PQQC" evidence="15">
    <location>
        <begin position="232"/>
        <end position="434"/>
    </location>
</feature>
<comment type="function">
    <text evidence="13">Catalyzes an amino-pyrimidine hydrolysis reaction at the C5' of the pyrimidine moiety of thiamine compounds, a reaction that is part of a thiamine salvage pathway.</text>
</comment>
<comment type="subcellular location">
    <subcellularLocation>
        <location evidence="2">Membrane</location>
        <topology evidence="2">Multi-pass membrane protein</topology>
    </subcellularLocation>
</comment>
<gene>
    <name evidence="16" type="ORF">SK1126_0481</name>
</gene>
<dbReference type="CDD" id="cd16914">
    <property type="entry name" value="EcfT"/>
    <property type="match status" value="1"/>
</dbReference>
<dbReference type="GO" id="GO:0005829">
    <property type="term" value="C:cytosol"/>
    <property type="evidence" value="ECO:0007669"/>
    <property type="project" value="TreeGrafter"/>
</dbReference>
<evidence type="ECO:0000313" key="16">
    <source>
        <dbReference type="EMBL" id="KEQ33615.1"/>
    </source>
</evidence>
<organism evidence="16 17">
    <name type="scientific">Streptococcus mitis</name>
    <dbReference type="NCBI Taxonomy" id="28037"/>
    <lineage>
        <taxon>Bacteria</taxon>
        <taxon>Bacillati</taxon>
        <taxon>Bacillota</taxon>
        <taxon>Bacilli</taxon>
        <taxon>Lactobacillales</taxon>
        <taxon>Streptococcaceae</taxon>
        <taxon>Streptococcus</taxon>
        <taxon>Streptococcus mitis group</taxon>
    </lineage>
</organism>
<dbReference type="AlphaFoldDB" id="A0A081PSE2"/>
<feature type="transmembrane region" description="Helical" evidence="14">
    <location>
        <begin position="51"/>
        <end position="69"/>
    </location>
</feature>
<dbReference type="Pfam" id="PF03070">
    <property type="entry name" value="TENA_THI-4"/>
    <property type="match status" value="1"/>
</dbReference>
<dbReference type="InterPro" id="IPR016084">
    <property type="entry name" value="Haem_Oase-like_multi-hlx"/>
</dbReference>
<dbReference type="Gene3D" id="1.20.910.10">
    <property type="entry name" value="Heme oxygenase-like"/>
    <property type="match status" value="1"/>
</dbReference>
<comment type="catalytic activity">
    <reaction evidence="12 13">
        <text>thiamine + H2O = 5-(2-hydroxyethyl)-4-methylthiazole + 4-amino-5-hydroxymethyl-2-methylpyrimidine + H(+)</text>
        <dbReference type="Rhea" id="RHEA:17509"/>
        <dbReference type="ChEBI" id="CHEBI:15377"/>
        <dbReference type="ChEBI" id="CHEBI:15378"/>
        <dbReference type="ChEBI" id="CHEBI:16892"/>
        <dbReference type="ChEBI" id="CHEBI:17957"/>
        <dbReference type="ChEBI" id="CHEBI:18385"/>
        <dbReference type="EC" id="3.5.99.2"/>
    </reaction>
</comment>
<dbReference type="FunFam" id="1.20.910.10:FF:000009">
    <property type="entry name" value="Aminopyrimidine aminohydrolase"/>
    <property type="match status" value="1"/>
</dbReference>
<dbReference type="EMBL" id="JPFT01000004">
    <property type="protein sequence ID" value="KEQ33615.1"/>
    <property type="molecule type" value="Genomic_DNA"/>
</dbReference>
<evidence type="ECO:0000313" key="17">
    <source>
        <dbReference type="Proteomes" id="UP000028093"/>
    </source>
</evidence>
<dbReference type="NCBIfam" id="TIGR04306">
    <property type="entry name" value="salvage_TenA"/>
    <property type="match status" value="1"/>
</dbReference>
<comment type="subunit">
    <text evidence="5">Homotetramer.</text>
</comment>
<name>A0A081PSE2_STRMT</name>
<evidence type="ECO:0000256" key="6">
    <source>
        <dbReference type="ARBA" id="ARBA00012684"/>
    </source>
</evidence>
<dbReference type="InterPro" id="IPR027574">
    <property type="entry name" value="Thiaminase_II"/>
</dbReference>
<dbReference type="SUPFAM" id="SSF48613">
    <property type="entry name" value="Heme oxygenase-like"/>
    <property type="match status" value="1"/>
</dbReference>
<dbReference type="CDD" id="cd19364">
    <property type="entry name" value="TenA_C_BsTenA-like"/>
    <property type="match status" value="1"/>
</dbReference>
<evidence type="ECO:0000256" key="3">
    <source>
        <dbReference type="ARBA" id="ARBA00004948"/>
    </source>
</evidence>
<evidence type="ECO:0000256" key="4">
    <source>
        <dbReference type="ARBA" id="ARBA00010264"/>
    </source>
</evidence>
<comment type="pathway">
    <text evidence="3 13">Cofactor biosynthesis; thiamine diphosphate biosynthesis.</text>
</comment>
<dbReference type="InterPro" id="IPR003339">
    <property type="entry name" value="ABC/ECF_trnsptr_transmembrane"/>
</dbReference>
<accession>A0A081PSE2</accession>
<evidence type="ECO:0000256" key="10">
    <source>
        <dbReference type="ARBA" id="ARBA00022989"/>
    </source>
</evidence>
<keyword evidence="9 13" id="KW-0784">Thiamine biosynthesis</keyword>
<evidence type="ECO:0000256" key="9">
    <source>
        <dbReference type="ARBA" id="ARBA00022977"/>
    </source>
</evidence>
<proteinExistence type="inferred from homology"/>
<evidence type="ECO:0000256" key="5">
    <source>
        <dbReference type="ARBA" id="ARBA00011881"/>
    </source>
</evidence>
<evidence type="ECO:0000256" key="2">
    <source>
        <dbReference type="ARBA" id="ARBA00004141"/>
    </source>
</evidence>
<keyword evidence="11 14" id="KW-0472">Membrane</keyword>
<comment type="catalytic activity">
    <reaction evidence="1 13">
        <text>4-amino-5-aminomethyl-2-methylpyrimidine + H2O = 4-amino-5-hydroxymethyl-2-methylpyrimidine + NH4(+)</text>
        <dbReference type="Rhea" id="RHEA:31799"/>
        <dbReference type="ChEBI" id="CHEBI:15377"/>
        <dbReference type="ChEBI" id="CHEBI:16892"/>
        <dbReference type="ChEBI" id="CHEBI:28938"/>
        <dbReference type="ChEBI" id="CHEBI:63416"/>
        <dbReference type="EC" id="3.5.99.2"/>
    </reaction>
</comment>
<feature type="transmembrane region" description="Helical" evidence="14">
    <location>
        <begin position="81"/>
        <end position="101"/>
    </location>
</feature>
<dbReference type="Proteomes" id="UP000028093">
    <property type="component" value="Unassembled WGS sequence"/>
</dbReference>
<dbReference type="PANTHER" id="PTHR43198:SF2">
    <property type="entry name" value="SI:CH1073-67J19.1-RELATED"/>
    <property type="match status" value="1"/>
</dbReference>
<comment type="caution">
    <text evidence="16">The sequence shown here is derived from an EMBL/GenBank/DDBJ whole genome shotgun (WGS) entry which is preliminary data.</text>
</comment>
<comment type="similarity">
    <text evidence="4 13">Belongs to the TenA family.</text>
</comment>
<dbReference type="GO" id="GO:0009228">
    <property type="term" value="P:thiamine biosynthetic process"/>
    <property type="evidence" value="ECO:0007669"/>
    <property type="project" value="UniProtKB-KW"/>
</dbReference>
<dbReference type="GO" id="GO:0005886">
    <property type="term" value="C:plasma membrane"/>
    <property type="evidence" value="ECO:0007669"/>
    <property type="project" value="UniProtKB-ARBA"/>
</dbReference>
<evidence type="ECO:0000256" key="1">
    <source>
        <dbReference type="ARBA" id="ARBA00001881"/>
    </source>
</evidence>
<evidence type="ECO:0000256" key="13">
    <source>
        <dbReference type="RuleBase" id="RU363093"/>
    </source>
</evidence>
<evidence type="ECO:0000256" key="8">
    <source>
        <dbReference type="ARBA" id="ARBA00022692"/>
    </source>
</evidence>
<evidence type="ECO:0000256" key="11">
    <source>
        <dbReference type="ARBA" id="ARBA00023136"/>
    </source>
</evidence>